<dbReference type="NCBIfam" id="TIGR03504">
    <property type="entry name" value="FimV_Cterm"/>
    <property type="match status" value="1"/>
</dbReference>
<dbReference type="AlphaFoldDB" id="A0A5J6PSY0"/>
<dbReference type="InterPro" id="IPR038440">
    <property type="entry name" value="FimV_C_sf"/>
</dbReference>
<dbReference type="InterPro" id="IPR057840">
    <property type="entry name" value="FimV_N"/>
</dbReference>
<dbReference type="OrthoDB" id="5298707at2"/>
<dbReference type="Gene3D" id="3.10.350.10">
    <property type="entry name" value="LysM domain"/>
    <property type="match status" value="1"/>
</dbReference>
<feature type="compositionally biased region" description="Polar residues" evidence="1">
    <location>
        <begin position="644"/>
        <end position="655"/>
    </location>
</feature>
<keyword evidence="2" id="KW-0732">Signal</keyword>
<dbReference type="KEGG" id="nzl:D0T92_03775"/>
<feature type="compositionally biased region" description="Basic and acidic residues" evidence="1">
    <location>
        <begin position="131"/>
        <end position="142"/>
    </location>
</feature>
<evidence type="ECO:0000256" key="2">
    <source>
        <dbReference type="SAM" id="SignalP"/>
    </source>
</evidence>
<dbReference type="NCBIfam" id="TIGR03505">
    <property type="entry name" value="FimV_core"/>
    <property type="match status" value="1"/>
</dbReference>
<feature type="compositionally biased region" description="Polar residues" evidence="1">
    <location>
        <begin position="283"/>
        <end position="312"/>
    </location>
</feature>
<dbReference type="PROSITE" id="PS51782">
    <property type="entry name" value="LYSM"/>
    <property type="match status" value="1"/>
</dbReference>
<dbReference type="InterPro" id="IPR020011">
    <property type="entry name" value="FimV_C"/>
</dbReference>
<dbReference type="SMART" id="SM00257">
    <property type="entry name" value="LysM"/>
    <property type="match status" value="1"/>
</dbReference>
<dbReference type="Pfam" id="PF25800">
    <property type="entry name" value="FimV_N"/>
    <property type="match status" value="1"/>
</dbReference>
<feature type="region of interest" description="Disordered" evidence="1">
    <location>
        <begin position="264"/>
        <end position="312"/>
    </location>
</feature>
<evidence type="ECO:0000313" key="5">
    <source>
        <dbReference type="Proteomes" id="UP000325713"/>
    </source>
</evidence>
<evidence type="ECO:0000256" key="1">
    <source>
        <dbReference type="SAM" id="MobiDB-lite"/>
    </source>
</evidence>
<organism evidence="4 5">
    <name type="scientific">Neisseria zalophi</name>
    <dbReference type="NCBI Taxonomy" id="640030"/>
    <lineage>
        <taxon>Bacteria</taxon>
        <taxon>Pseudomonadati</taxon>
        <taxon>Pseudomonadota</taxon>
        <taxon>Betaproteobacteria</taxon>
        <taxon>Neisseriales</taxon>
        <taxon>Neisseriaceae</taxon>
        <taxon>Neisseria</taxon>
    </lineage>
</organism>
<protein>
    <submittedName>
        <fullName evidence="4">LysM peptidoglycan-binding domain-containing protein</fullName>
    </submittedName>
</protein>
<feature type="region of interest" description="Disordered" evidence="1">
    <location>
        <begin position="340"/>
        <end position="365"/>
    </location>
</feature>
<evidence type="ECO:0000259" key="3">
    <source>
        <dbReference type="PROSITE" id="PS51782"/>
    </source>
</evidence>
<keyword evidence="5" id="KW-1185">Reference proteome</keyword>
<dbReference type="Pfam" id="PF01476">
    <property type="entry name" value="LysM"/>
    <property type="match status" value="1"/>
</dbReference>
<dbReference type="CDD" id="cd00118">
    <property type="entry name" value="LysM"/>
    <property type="match status" value="1"/>
</dbReference>
<feature type="signal peptide" evidence="2">
    <location>
        <begin position="1"/>
        <end position="24"/>
    </location>
</feature>
<dbReference type="Gene3D" id="1.20.58.2200">
    <property type="match status" value="1"/>
</dbReference>
<dbReference type="InterPro" id="IPR036779">
    <property type="entry name" value="LysM_dom_sf"/>
</dbReference>
<accession>A0A5J6PSY0</accession>
<feature type="compositionally biased region" description="Polar residues" evidence="1">
    <location>
        <begin position="181"/>
        <end position="190"/>
    </location>
</feature>
<feature type="domain" description="LysM" evidence="3">
    <location>
        <begin position="196"/>
        <end position="251"/>
    </location>
</feature>
<dbReference type="Proteomes" id="UP000325713">
    <property type="component" value="Chromosome"/>
</dbReference>
<dbReference type="EMBL" id="CP031700">
    <property type="protein sequence ID" value="QEY25739.1"/>
    <property type="molecule type" value="Genomic_DNA"/>
</dbReference>
<dbReference type="InterPro" id="IPR020012">
    <property type="entry name" value="LysM_FimV"/>
</dbReference>
<dbReference type="RefSeq" id="WP_151050346.1">
    <property type="nucleotide sequence ID" value="NZ_CP031700.1"/>
</dbReference>
<sequence>MKNNHKIKLIAASVAFSTSLSAMGGLGGLSVQSNLGEPFSGSVTVTGEEAQILLNGGSASLSNNNLRTSVRKSGDNAVISIRSNAPVNDPVLVFQVGVGAQSRQYTAIIDPPDYSAGKGSSSNNTNTEKAVVADKTGERPQEQRSSSAQANLRDKKAQEQAKTTRQKSAVVIQADKKRNARNTQAVSDNNQKVLSGDYTVRHGETLTSIAEKVRPSGLSTHDTINALVAANPKLFPNQNPNLINAGKVLSIPSAQELKRLAQQPVATGEVKESLPSKPEQVEKTVSASAEATDQSVETPSVTVENKTPNETQDTTVIASAPVNTASEVSEMASEAVAEVSTEETASQSQQIVPTDTVQEEQPASSDEDSGWWRWLLFAGIAAIALWLLLKAVGKKKQTPDVVFADDVEVEDDIVLDNDISQDSNIFTDTAKSHEKEVSSVGSEVAKDNTGSATKAALVTTATATAADATSKSDDTLNVEDDFDDDIFFTETEVVPVEKSGQDFNLDLGAIDKEQGAIVSSSLTQDEETRKRQNADWDKIESTESVYEPDPESEYQHIAVEFDANANKADKPESGAEEQTDINLDTETVEADSVEAPKDGLQPLVESAQKPVELEYEQPATEISGTTDTLSEDNTSDITTDRADTTSFAESSTPITADQDDNALEFEIVGDQTSENVSVQTAQQAEEDVETPLEFDIAETSAASDSAQIDNTFEKADIHNESIEDANLAASTQDTVQVAKDDLGWTPDQQEEGISFQDSEDLSKPIELATAEDTETIEWESISVDEEDSQSDDGFISESVGMTAPLEAKYELAQMYMEIGDPDAARETLQELLEESSGDILEKTKEMLAELNK</sequence>
<feature type="chain" id="PRO_5023857557" evidence="2">
    <location>
        <begin position="25"/>
        <end position="852"/>
    </location>
</feature>
<feature type="compositionally biased region" description="Basic and acidic residues" evidence="1">
    <location>
        <begin position="269"/>
        <end position="282"/>
    </location>
</feature>
<name>A0A5J6PSY0_9NEIS</name>
<dbReference type="InterPro" id="IPR018392">
    <property type="entry name" value="LysM"/>
</dbReference>
<feature type="region of interest" description="Disordered" evidence="1">
    <location>
        <begin position="131"/>
        <end position="190"/>
    </location>
</feature>
<feature type="compositionally biased region" description="Basic and acidic residues" evidence="1">
    <location>
        <begin position="526"/>
        <end position="541"/>
    </location>
</feature>
<feature type="region of interest" description="Disordered" evidence="1">
    <location>
        <begin position="518"/>
        <end position="659"/>
    </location>
</feature>
<evidence type="ECO:0000313" key="4">
    <source>
        <dbReference type="EMBL" id="QEY25739.1"/>
    </source>
</evidence>
<proteinExistence type="predicted"/>
<gene>
    <name evidence="4" type="ORF">D0T92_03775</name>
</gene>
<feature type="compositionally biased region" description="Polar residues" evidence="1">
    <location>
        <begin position="347"/>
        <end position="364"/>
    </location>
</feature>
<reference evidence="4 5" key="1">
    <citation type="submission" date="2018-08" db="EMBL/GenBank/DDBJ databases">
        <title>Neisseria zalophi ATCC BAA-2455 complete genome.</title>
        <authorList>
            <person name="Veseli I.A."/>
            <person name="Buttler R."/>
            <person name="Mascarenhas dos Santos A.C."/>
            <person name="Pombert J.-F."/>
        </authorList>
    </citation>
    <scope>NUCLEOTIDE SEQUENCE [LARGE SCALE GENOMIC DNA]</scope>
    <source>
        <strain evidence="4 5">ATCC BAA-2455</strain>
    </source>
</reference>